<dbReference type="Pfam" id="PF00005">
    <property type="entry name" value="ABC_tran"/>
    <property type="match status" value="1"/>
</dbReference>
<organism evidence="4 5">
    <name type="scientific">Algoriphagus jejuensis</name>
    <dbReference type="NCBI Taxonomy" id="419934"/>
    <lineage>
        <taxon>Bacteria</taxon>
        <taxon>Pseudomonadati</taxon>
        <taxon>Bacteroidota</taxon>
        <taxon>Cytophagia</taxon>
        <taxon>Cytophagales</taxon>
        <taxon>Cyclobacteriaceae</taxon>
        <taxon>Algoriphagus</taxon>
    </lineage>
</organism>
<proteinExistence type="predicted"/>
<protein>
    <submittedName>
        <fullName evidence="4">ABC transporter ATP-binding protein</fullName>
    </submittedName>
</protein>
<evidence type="ECO:0000256" key="2">
    <source>
        <dbReference type="ARBA" id="ARBA00022840"/>
    </source>
</evidence>
<gene>
    <name evidence="4" type="ORF">GCM10009119_36810</name>
</gene>
<dbReference type="Gene3D" id="3.40.50.300">
    <property type="entry name" value="P-loop containing nucleotide triphosphate hydrolases"/>
    <property type="match status" value="1"/>
</dbReference>
<feature type="domain" description="ABC transporter" evidence="3">
    <location>
        <begin position="2"/>
        <end position="208"/>
    </location>
</feature>
<dbReference type="SUPFAM" id="SSF52540">
    <property type="entry name" value="P-loop containing nucleoside triphosphate hydrolases"/>
    <property type="match status" value="1"/>
</dbReference>
<evidence type="ECO:0000256" key="1">
    <source>
        <dbReference type="ARBA" id="ARBA00022741"/>
    </source>
</evidence>
<dbReference type="SMART" id="SM00382">
    <property type="entry name" value="AAA"/>
    <property type="match status" value="1"/>
</dbReference>
<dbReference type="PANTHER" id="PTHR24220">
    <property type="entry name" value="IMPORT ATP-BINDING PROTEIN"/>
    <property type="match status" value="1"/>
</dbReference>
<dbReference type="PROSITE" id="PS50893">
    <property type="entry name" value="ABC_TRANSPORTER_2"/>
    <property type="match status" value="1"/>
</dbReference>
<sequence length="212" mass="22909">MLKTSVLHFAHPGQAQIAFPEFKLDAGEALLVLGRSGSGKTTLLNLLAGLHIPLKGEVNLDGTSLSALSGQEMDLFRGKNIGIVFQKPHLIAALNVRENLELAHFFSKKKGQDIRCLLSELGIDSKAESAVQTLSEGEGQRVSIARALANSPKLILADEPTSSLDDENTEKVIHLLKTQATKIGAALVIVTHDQRVRNHISNFIEVKAHESV</sequence>
<dbReference type="GO" id="GO:0005524">
    <property type="term" value="F:ATP binding"/>
    <property type="evidence" value="ECO:0007669"/>
    <property type="project" value="UniProtKB-KW"/>
</dbReference>
<evidence type="ECO:0000259" key="3">
    <source>
        <dbReference type="PROSITE" id="PS50893"/>
    </source>
</evidence>
<dbReference type="InterPro" id="IPR003593">
    <property type="entry name" value="AAA+_ATPase"/>
</dbReference>
<dbReference type="InterPro" id="IPR015854">
    <property type="entry name" value="ABC_transpr_LolD-like"/>
</dbReference>
<dbReference type="EMBL" id="BAAAFI010000046">
    <property type="protein sequence ID" value="GAA0880711.1"/>
    <property type="molecule type" value="Genomic_DNA"/>
</dbReference>
<comment type="caution">
    <text evidence="4">The sequence shown here is derived from an EMBL/GenBank/DDBJ whole genome shotgun (WGS) entry which is preliminary data.</text>
</comment>
<dbReference type="InterPro" id="IPR027417">
    <property type="entry name" value="P-loop_NTPase"/>
</dbReference>
<dbReference type="RefSeq" id="WP_343854220.1">
    <property type="nucleotide sequence ID" value="NZ_BAAAFI010000046.1"/>
</dbReference>
<keyword evidence="1" id="KW-0547">Nucleotide-binding</keyword>
<name>A0ABN1N4E5_9BACT</name>
<evidence type="ECO:0000313" key="4">
    <source>
        <dbReference type="EMBL" id="GAA0880711.1"/>
    </source>
</evidence>
<dbReference type="Proteomes" id="UP001500469">
    <property type="component" value="Unassembled WGS sequence"/>
</dbReference>
<dbReference type="InterPro" id="IPR003439">
    <property type="entry name" value="ABC_transporter-like_ATP-bd"/>
</dbReference>
<reference evidence="4 5" key="1">
    <citation type="journal article" date="2019" name="Int. J. Syst. Evol. Microbiol.">
        <title>The Global Catalogue of Microorganisms (GCM) 10K type strain sequencing project: providing services to taxonomists for standard genome sequencing and annotation.</title>
        <authorList>
            <consortium name="The Broad Institute Genomics Platform"/>
            <consortium name="The Broad Institute Genome Sequencing Center for Infectious Disease"/>
            <person name="Wu L."/>
            <person name="Ma J."/>
        </authorList>
    </citation>
    <scope>NUCLEOTIDE SEQUENCE [LARGE SCALE GENOMIC DNA]</scope>
    <source>
        <strain evidence="4 5">JCM 16112</strain>
    </source>
</reference>
<keyword evidence="2 4" id="KW-0067">ATP-binding</keyword>
<keyword evidence="5" id="KW-1185">Reference proteome</keyword>
<accession>A0ABN1N4E5</accession>
<evidence type="ECO:0000313" key="5">
    <source>
        <dbReference type="Proteomes" id="UP001500469"/>
    </source>
</evidence>